<reference evidence="6 7" key="1">
    <citation type="submission" date="2019-08" db="EMBL/GenBank/DDBJ databases">
        <title>In-depth cultivation of the pig gut microbiome towards novel bacterial diversity and tailored functional studies.</title>
        <authorList>
            <person name="Wylensek D."/>
            <person name="Hitch T.C.A."/>
            <person name="Clavel T."/>
        </authorList>
    </citation>
    <scope>NUCLEOTIDE SEQUENCE [LARGE SCALE GENOMIC DNA]</scope>
    <source>
        <strain evidence="6 7">SM-530-WT-4B</strain>
    </source>
</reference>
<comment type="caution">
    <text evidence="6">The sequence shown here is derived from an EMBL/GenBank/DDBJ whole genome shotgun (WGS) entry which is preliminary data.</text>
</comment>
<organism evidence="6 7">
    <name type="scientific">Pyramidobacter porci</name>
    <dbReference type="NCBI Taxonomy" id="2605789"/>
    <lineage>
        <taxon>Bacteria</taxon>
        <taxon>Thermotogati</taxon>
        <taxon>Synergistota</taxon>
        <taxon>Synergistia</taxon>
        <taxon>Synergistales</taxon>
        <taxon>Dethiosulfovibrionaceae</taxon>
        <taxon>Pyramidobacter</taxon>
    </lineage>
</organism>
<feature type="compositionally biased region" description="Low complexity" evidence="2">
    <location>
        <begin position="1269"/>
        <end position="1280"/>
    </location>
</feature>
<feature type="domain" description="Phage-Barnase-EndoU-ColicinE5/D-RelE-like nuclease" evidence="5">
    <location>
        <begin position="1167"/>
        <end position="1250"/>
    </location>
</feature>
<evidence type="ECO:0000259" key="5">
    <source>
        <dbReference type="Pfam" id="PF18809"/>
    </source>
</evidence>
<evidence type="ECO:0008006" key="8">
    <source>
        <dbReference type="Google" id="ProtNLM"/>
    </source>
</evidence>
<keyword evidence="1" id="KW-0175">Coiled coil</keyword>
<evidence type="ECO:0000256" key="1">
    <source>
        <dbReference type="SAM" id="Coils"/>
    </source>
</evidence>
<feature type="compositionally biased region" description="Polar residues" evidence="2">
    <location>
        <begin position="1283"/>
        <end position="1298"/>
    </location>
</feature>
<dbReference type="EMBL" id="VUNH01000012">
    <property type="protein sequence ID" value="MST56486.1"/>
    <property type="molecule type" value="Genomic_DNA"/>
</dbReference>
<keyword evidence="7" id="KW-1185">Reference proteome</keyword>
<feature type="domain" description="ART-PolyVal-like" evidence="3">
    <location>
        <begin position="431"/>
        <end position="632"/>
    </location>
</feature>
<proteinExistence type="predicted"/>
<dbReference type="InterPro" id="IPR041092">
    <property type="entry name" value="PBECR1"/>
</dbReference>
<dbReference type="Pfam" id="PF18809">
    <property type="entry name" value="PBECR1"/>
    <property type="match status" value="1"/>
</dbReference>
<gene>
    <name evidence="6" type="ORF">FYJ74_10660</name>
</gene>
<feature type="domain" description="Large polyvalent protein-associated" evidence="4">
    <location>
        <begin position="235"/>
        <end position="302"/>
    </location>
</feature>
<dbReference type="RefSeq" id="WP_154529559.1">
    <property type="nucleotide sequence ID" value="NZ_VUNH01000012.1"/>
</dbReference>
<evidence type="ECO:0000313" key="7">
    <source>
        <dbReference type="Proteomes" id="UP000473699"/>
    </source>
</evidence>
<dbReference type="InterPro" id="IPR040824">
    <property type="entry name" value="LPD3"/>
</dbReference>
<evidence type="ECO:0000256" key="2">
    <source>
        <dbReference type="SAM" id="MobiDB-lite"/>
    </source>
</evidence>
<dbReference type="Pfam" id="PF18798">
    <property type="entry name" value="LPD3"/>
    <property type="match status" value="1"/>
</dbReference>
<evidence type="ECO:0000313" key="6">
    <source>
        <dbReference type="EMBL" id="MST56486.1"/>
    </source>
</evidence>
<name>A0A6L5YDU3_9BACT</name>
<evidence type="ECO:0000259" key="3">
    <source>
        <dbReference type="Pfam" id="PF18760"/>
    </source>
</evidence>
<feature type="region of interest" description="Disordered" evidence="2">
    <location>
        <begin position="1248"/>
        <end position="1298"/>
    </location>
</feature>
<sequence>MIAEDRNENRYYDHKLTAIKKDDLLPSVRPVTSEGSGSKSPFSVNYDKQLFDLLQDFQSAEAINSPSNRDFSVSPRREDEFVQSARETRERIAQQLKAAGADDETANAGGEIWANHLLARARALGTDEQGRLRPDALTPADLDKLNVRGEEDAEADWGGNVYDQAVRAGLDMDEKIPVVDLSKIAGTFKKFGWRDLLNRLKKQLPQEISISRDALAFLKMPSRIQKLQHVAYSGAFIRSRDKTVRNASVLSLPELMKNAVLVESSPNIKKNKKPGVLNYHRFYVPVSIQGKTATVRIVAEEHVGSDGLTPIDVDVYDVVVEKRDLPSPTGKPPALRAEDPFSGVTIREMLRGVKGMDGEYYAQSSLPDTGTERERSAIVEAARANGTYLKAPNGNETNLAPEQWVLVRTERFKEWFGDWENDPENASKVLDGNGEPLVVYHGSTHTGFSTFNTTGVGDTTGAGAFFSGRKDVAATYSGSDELVSREPGTSEPGLSGEGIYPVFLNLRNPYRVDAEGKDWANVGEISVYDNETGESIYDHDGEPFRTLREAEEYIERDLDDYSGRYEVSYPVGGMTTNEIAQNVGEGNYGDGFDGVIFENVVDEGHWRSVDAPGDVYVAYAPNQIKAVDNRGTFDDTGNIYNQSAWHGSPHRFDEFDLGAIGSGEGAQVHGWGLYFAEDQNVAIGYREKLGNLAEQSEIDYDAVEAYKERFDNGMPEREALDSVLEVFRNFGGEADGESSFAAYEATRDDIADRKRDVEGEIANLEDLKEEGESIDENALEELKAELKQAELEEKILDECFVVGESYTGRLFEIDVPENDVLLDEQKDFTEQPEKVQKALMDLARALPEHGQGSSERIYDNSDTMLSDDPEKDWDSLSLTLYNEEGDAIEKAWKASSLTRKEFMRRLLSAESGKKIYEILSDALYSDEKASKILNKHGVKGITYYGREDGRCFVVFDDKAISVINRFNQRENAIRRGQIRIGSHGEGLVTLFKNADRSTFFHEIGYMMLDDLIADGLLEKANTRTRADLETVKRYLHIEGMDLSKRHTFDGAEKARYAEAQERFAHSFETYLMEGKSPTAEMQSVFAKIKQWLIDIYRDVKRLGVELSPEVREVFDHLLGKESTPERGDFGPIFRGYEGEAAIEKLLEERQGEVVRAMSDPRLGENSSIDFVWGQEGDPQKGYKGGYGFAHIKAKHGDKAVQAVPQIIRTGSFALEKTTNSAIYISAEGKVILQRAWKHAPKNWVLTSYLPDTKKGPRPAQDVQIGGQVEESLSSSSEGLSNARIPQSSNGSNRDFSVSSDLPQVTVTAAPGSKSAGTLIRIKDIYDKLRKIAPVRKGVSAPTDVAGYYTPETGVARERHWGDFSTALHEIGHALDYKLGLRESVRDAETSRQVHDELCELGKATSPKNVTALYEKLHGRYMRASGAETQGPDVSAAALKFEGAQRYLMKEGIAEYFRGYAFNPDLMEVVAPEYTKLFREALEAHGEYQQPVSELFDAVRSYSELTPEQKLRAGMIRGDEKAKNQKGWRASAAEAWDGFRQKFDDQLRYLEQMQNLLRDRTRELAREHSAFVGNYYCRFKNNGFTK</sequence>
<feature type="coiled-coil region" evidence="1">
    <location>
        <begin position="747"/>
        <end position="799"/>
    </location>
</feature>
<protein>
    <recommendedName>
        <fullName evidence="8">Large polyvalent protein-associated domain-containing protein</fullName>
    </recommendedName>
</protein>
<evidence type="ECO:0000259" key="4">
    <source>
        <dbReference type="Pfam" id="PF18798"/>
    </source>
</evidence>
<dbReference type="Proteomes" id="UP000473699">
    <property type="component" value="Unassembled WGS sequence"/>
</dbReference>
<dbReference type="InterPro" id="IPR049522">
    <property type="entry name" value="ART-PolyVal_dom"/>
</dbReference>
<dbReference type="Pfam" id="PF18760">
    <property type="entry name" value="ART-PolyVal"/>
    <property type="match status" value="1"/>
</dbReference>
<accession>A0A6L5YDU3</accession>